<dbReference type="AlphaFoldDB" id="A0AAD8QWM1"/>
<reference evidence="2" key="1">
    <citation type="submission" date="2023-07" db="EMBL/GenBank/DDBJ databases">
        <title>A chromosome-level genome assembly of Lolium multiflorum.</title>
        <authorList>
            <person name="Chen Y."/>
            <person name="Copetti D."/>
            <person name="Kolliker R."/>
            <person name="Studer B."/>
        </authorList>
    </citation>
    <scope>NUCLEOTIDE SEQUENCE</scope>
    <source>
        <strain evidence="2">02402/16</strain>
        <tissue evidence="2">Leaf</tissue>
    </source>
</reference>
<protein>
    <submittedName>
        <fullName evidence="2">Uncharacterized protein</fullName>
    </submittedName>
</protein>
<feature type="compositionally biased region" description="Basic and acidic residues" evidence="1">
    <location>
        <begin position="67"/>
        <end position="94"/>
    </location>
</feature>
<dbReference type="Proteomes" id="UP001231189">
    <property type="component" value="Unassembled WGS sequence"/>
</dbReference>
<accession>A0AAD8QWM1</accession>
<sequence>MESSPQDHPRPPPRRTSTVRGRRPGIHHPRRQGNQAQLPPIYRTTRTTDSKSDAFRKVTAQCVAAARSKEQRFSPGERKNSRRQETKLPDEALNRENGTQGHRQHRHQWCEAFAWSVNAVVSSGPSYALAEEVSRRAGCLVAVHQAENRAGRRPSGPAGAHLSPHEPI</sequence>
<feature type="compositionally biased region" description="Basic residues" evidence="1">
    <location>
        <begin position="20"/>
        <end position="31"/>
    </location>
</feature>
<evidence type="ECO:0000256" key="1">
    <source>
        <dbReference type="SAM" id="MobiDB-lite"/>
    </source>
</evidence>
<keyword evidence="3" id="KW-1185">Reference proteome</keyword>
<feature type="region of interest" description="Disordered" evidence="1">
    <location>
        <begin position="1"/>
        <end position="103"/>
    </location>
</feature>
<proteinExistence type="predicted"/>
<evidence type="ECO:0000313" key="2">
    <source>
        <dbReference type="EMBL" id="KAK1610231.1"/>
    </source>
</evidence>
<gene>
    <name evidence="2" type="ORF">QYE76_033904</name>
</gene>
<feature type="region of interest" description="Disordered" evidence="1">
    <location>
        <begin position="147"/>
        <end position="168"/>
    </location>
</feature>
<evidence type="ECO:0000313" key="3">
    <source>
        <dbReference type="Proteomes" id="UP001231189"/>
    </source>
</evidence>
<dbReference type="EMBL" id="JAUUTY010000007">
    <property type="protein sequence ID" value="KAK1610231.1"/>
    <property type="molecule type" value="Genomic_DNA"/>
</dbReference>
<feature type="compositionally biased region" description="Basic and acidic residues" evidence="1">
    <location>
        <begin position="1"/>
        <end position="10"/>
    </location>
</feature>
<comment type="caution">
    <text evidence="2">The sequence shown here is derived from an EMBL/GenBank/DDBJ whole genome shotgun (WGS) entry which is preliminary data.</text>
</comment>
<feature type="compositionally biased region" description="Basic and acidic residues" evidence="1">
    <location>
        <begin position="46"/>
        <end position="56"/>
    </location>
</feature>
<organism evidence="2 3">
    <name type="scientific">Lolium multiflorum</name>
    <name type="common">Italian ryegrass</name>
    <name type="synonym">Lolium perenne subsp. multiflorum</name>
    <dbReference type="NCBI Taxonomy" id="4521"/>
    <lineage>
        <taxon>Eukaryota</taxon>
        <taxon>Viridiplantae</taxon>
        <taxon>Streptophyta</taxon>
        <taxon>Embryophyta</taxon>
        <taxon>Tracheophyta</taxon>
        <taxon>Spermatophyta</taxon>
        <taxon>Magnoliopsida</taxon>
        <taxon>Liliopsida</taxon>
        <taxon>Poales</taxon>
        <taxon>Poaceae</taxon>
        <taxon>BOP clade</taxon>
        <taxon>Pooideae</taxon>
        <taxon>Poodae</taxon>
        <taxon>Poeae</taxon>
        <taxon>Poeae Chloroplast Group 2 (Poeae type)</taxon>
        <taxon>Loliodinae</taxon>
        <taxon>Loliinae</taxon>
        <taxon>Lolium</taxon>
    </lineage>
</organism>
<name>A0AAD8QWM1_LOLMU</name>